<dbReference type="Bgee" id="ENSACLG00000000428">
    <property type="expression patterns" value="Expressed in brain and 6 other cell types or tissues"/>
</dbReference>
<feature type="chain" id="PRO_5044317719" description="Sodium/hydrogen exchanger" evidence="15">
    <location>
        <begin position="35"/>
        <end position="706"/>
    </location>
</feature>
<protein>
    <recommendedName>
        <fullName evidence="13">Sodium/hydrogen exchanger</fullName>
    </recommendedName>
</protein>
<dbReference type="GO" id="GO:0005886">
    <property type="term" value="C:plasma membrane"/>
    <property type="evidence" value="ECO:0007669"/>
    <property type="project" value="UniProtKB-SubCell"/>
</dbReference>
<feature type="signal peptide" evidence="15">
    <location>
        <begin position="1"/>
        <end position="34"/>
    </location>
</feature>
<dbReference type="Pfam" id="PF00999">
    <property type="entry name" value="Na_H_Exchanger"/>
    <property type="match status" value="1"/>
</dbReference>
<evidence type="ECO:0000313" key="17">
    <source>
        <dbReference type="Ensembl" id="ENSACLP00000000619.2"/>
    </source>
</evidence>
<dbReference type="AlphaFoldDB" id="A0A3P8N783"/>
<keyword evidence="18" id="KW-1185">Reference proteome</keyword>
<dbReference type="GO" id="GO:0015385">
    <property type="term" value="F:sodium:proton antiporter activity"/>
    <property type="evidence" value="ECO:0007669"/>
    <property type="project" value="InterPro"/>
</dbReference>
<dbReference type="GO" id="GO:0098719">
    <property type="term" value="P:sodium ion import across plasma membrane"/>
    <property type="evidence" value="ECO:0007669"/>
    <property type="project" value="TreeGrafter"/>
</dbReference>
<dbReference type="PRINTS" id="PR01084">
    <property type="entry name" value="NAHEXCHNGR"/>
</dbReference>
<dbReference type="InterPro" id="IPR004709">
    <property type="entry name" value="NaH_exchanger"/>
</dbReference>
<proteinExistence type="inferred from homology"/>
<evidence type="ECO:0000256" key="5">
    <source>
        <dbReference type="ARBA" id="ARBA00022475"/>
    </source>
</evidence>
<dbReference type="GO" id="GO:0051453">
    <property type="term" value="P:regulation of intracellular pH"/>
    <property type="evidence" value="ECO:0007669"/>
    <property type="project" value="TreeGrafter"/>
</dbReference>
<feature type="transmembrane region" description="Helical" evidence="14">
    <location>
        <begin position="311"/>
        <end position="336"/>
    </location>
</feature>
<dbReference type="NCBIfam" id="TIGR00840">
    <property type="entry name" value="b_cpa1"/>
    <property type="match status" value="1"/>
</dbReference>
<dbReference type="PANTHER" id="PTHR10110">
    <property type="entry name" value="SODIUM/HYDROGEN EXCHANGER"/>
    <property type="match status" value="1"/>
</dbReference>
<reference evidence="17" key="4">
    <citation type="submission" date="2025-09" db="UniProtKB">
        <authorList>
            <consortium name="Ensembl"/>
        </authorList>
    </citation>
    <scope>IDENTIFICATION</scope>
</reference>
<keyword evidence="12 13" id="KW-0739">Sodium transport</keyword>
<evidence type="ECO:0000256" key="4">
    <source>
        <dbReference type="ARBA" id="ARBA00022448"/>
    </source>
</evidence>
<dbReference type="InterPro" id="IPR006153">
    <property type="entry name" value="Cation/H_exchanger_TM"/>
</dbReference>
<evidence type="ECO:0000256" key="13">
    <source>
        <dbReference type="RuleBase" id="RU003722"/>
    </source>
</evidence>
<evidence type="ECO:0000256" key="12">
    <source>
        <dbReference type="ARBA" id="ARBA00023201"/>
    </source>
</evidence>
<dbReference type="Proteomes" id="UP000265100">
    <property type="component" value="Chromosome 2"/>
</dbReference>
<evidence type="ECO:0000256" key="8">
    <source>
        <dbReference type="ARBA" id="ARBA00022989"/>
    </source>
</evidence>
<keyword evidence="7" id="KW-0967">Endosome</keyword>
<keyword evidence="15" id="KW-0732">Signal</keyword>
<keyword evidence="5" id="KW-1003">Cell membrane</keyword>
<keyword evidence="10 13" id="KW-0406">Ion transport</keyword>
<evidence type="ECO:0000256" key="3">
    <source>
        <dbReference type="ARBA" id="ARBA00007367"/>
    </source>
</evidence>
<evidence type="ECO:0000256" key="7">
    <source>
        <dbReference type="ARBA" id="ARBA00022753"/>
    </source>
</evidence>
<evidence type="ECO:0000256" key="9">
    <source>
        <dbReference type="ARBA" id="ARBA00023053"/>
    </source>
</evidence>
<dbReference type="GeneTree" id="ENSGT00940000153460"/>
<feature type="transmembrane region" description="Helical" evidence="14">
    <location>
        <begin position="198"/>
        <end position="219"/>
    </location>
</feature>
<feature type="transmembrane region" description="Helical" evidence="14">
    <location>
        <begin position="462"/>
        <end position="479"/>
    </location>
</feature>
<reference evidence="18" key="2">
    <citation type="submission" date="2023-03" db="EMBL/GenBank/DDBJ databases">
        <authorList>
            <consortium name="Wellcome Sanger Institute Data Sharing"/>
        </authorList>
    </citation>
    <scope>NUCLEOTIDE SEQUENCE [LARGE SCALE GENOMIC DNA]</scope>
</reference>
<feature type="transmembrane region" description="Helical" evidence="14">
    <location>
        <begin position="92"/>
        <end position="110"/>
    </location>
</feature>
<dbReference type="GO" id="GO:0055038">
    <property type="term" value="C:recycling endosome membrane"/>
    <property type="evidence" value="ECO:0007669"/>
    <property type="project" value="UniProtKB-SubCell"/>
</dbReference>
<dbReference type="Gene3D" id="6.10.140.1330">
    <property type="match status" value="1"/>
</dbReference>
<name>A0A3P8N783_ASTCA</name>
<keyword evidence="9" id="KW-0915">Sodium</keyword>
<dbReference type="GO" id="GO:0015386">
    <property type="term" value="F:potassium:proton antiporter activity"/>
    <property type="evidence" value="ECO:0007669"/>
    <property type="project" value="TreeGrafter"/>
</dbReference>
<reference evidence="17" key="3">
    <citation type="submission" date="2025-08" db="UniProtKB">
        <authorList>
            <consortium name="Ensembl"/>
        </authorList>
    </citation>
    <scope>IDENTIFICATION</scope>
</reference>
<evidence type="ECO:0000256" key="10">
    <source>
        <dbReference type="ARBA" id="ARBA00023065"/>
    </source>
</evidence>
<evidence type="ECO:0000256" key="11">
    <source>
        <dbReference type="ARBA" id="ARBA00023136"/>
    </source>
</evidence>
<dbReference type="InterPro" id="IPR018422">
    <property type="entry name" value="Cation/H_exchanger_CPA1"/>
</dbReference>
<feature type="transmembrane region" description="Helical" evidence="14">
    <location>
        <begin position="169"/>
        <end position="186"/>
    </location>
</feature>
<evidence type="ECO:0000256" key="6">
    <source>
        <dbReference type="ARBA" id="ARBA00022692"/>
    </source>
</evidence>
<organism evidence="17 18">
    <name type="scientific">Astatotilapia calliptera</name>
    <name type="common">Eastern happy</name>
    <name type="synonym">Chromis callipterus</name>
    <dbReference type="NCBI Taxonomy" id="8154"/>
    <lineage>
        <taxon>Eukaryota</taxon>
        <taxon>Metazoa</taxon>
        <taxon>Chordata</taxon>
        <taxon>Craniata</taxon>
        <taxon>Vertebrata</taxon>
        <taxon>Euteleostomi</taxon>
        <taxon>Actinopterygii</taxon>
        <taxon>Neopterygii</taxon>
        <taxon>Teleostei</taxon>
        <taxon>Neoteleostei</taxon>
        <taxon>Acanthomorphata</taxon>
        <taxon>Ovalentaria</taxon>
        <taxon>Cichlomorphae</taxon>
        <taxon>Cichliformes</taxon>
        <taxon>Cichlidae</taxon>
        <taxon>African cichlids</taxon>
        <taxon>Pseudocrenilabrinae</taxon>
        <taxon>Haplochromini</taxon>
        <taxon>Astatotilapia</taxon>
    </lineage>
</organism>
<evidence type="ECO:0000256" key="14">
    <source>
        <dbReference type="SAM" id="Phobius"/>
    </source>
</evidence>
<feature type="transmembrane region" description="Helical" evidence="14">
    <location>
        <begin position="491"/>
        <end position="507"/>
    </location>
</feature>
<feature type="transmembrane region" description="Helical" evidence="14">
    <location>
        <begin position="357"/>
        <end position="390"/>
    </location>
</feature>
<feature type="transmembrane region" description="Helical" evidence="14">
    <location>
        <begin position="234"/>
        <end position="258"/>
    </location>
</feature>
<comment type="similarity">
    <text evidence="3 13">Belongs to the monovalent cation:proton antiporter 1 (CPA1) transporter (TC 2.A.36) family.</text>
</comment>
<keyword evidence="8 14" id="KW-1133">Transmembrane helix</keyword>
<comment type="subcellular location">
    <subcellularLocation>
        <location evidence="2">Cell membrane</location>
        <topology evidence="2">Multi-pass membrane protein</topology>
    </subcellularLocation>
    <subcellularLocation>
        <location evidence="1">Recycling endosome membrane</location>
        <topology evidence="1">Multi-pass membrane protein</topology>
    </subcellularLocation>
</comment>
<dbReference type="InterPro" id="IPR002090">
    <property type="entry name" value="NHE-6/7/9"/>
</dbReference>
<dbReference type="PRINTS" id="PR01088">
    <property type="entry name" value="NAHEXCHNGR6"/>
</dbReference>
<sequence>MVFKVTVSSARRATRTLWLLALVSLPVCISVCRASSPQEDSAMENIVTEKKAEESHRQDSADLLIFILLLTLTILTIWLFKHRRFRFLHETGLAMIYGLIVGVILRYGIIHVPLDVGNITLNCQVNASPATLLVNVSGKFYEYTLKGEISGNDMKDNEMLRKVTFDPEVFFNILLPPIIFHAGYSLKRRHFFRNMGSILAYAFLGTVISCFIIGLLMYGCVTLMKQVGQLNGDFFFTDCLFFGAIVSATDPVTVLAIFNELQVDVDLYALLFGESVLNDAVAVVLSSSIVAYQPEGDNSHTFEVMAMLKSFGIFLGVFSGSFALGVATGIYVVKFFDCGVHVTKFTKLRDFQLLETALFFLMSWSTFLLAEACGFTGVVAVLFCGITQAHYTYNNLSPESQDRTKQLFELLNFLAENFIFSYMGLTLFTFQNHVFNPMFIVGAFHTSFAFVLNHVLTQVALFIGRAANIYPLSFLLNLGRRNKIRSNFQHMMMFAGLRGAMTFALSIRDTATYARQMMFSTTLLVVFFTVWICGGGTTQMLSCQRIRVGVDSDQDNSMSVGEGSERRSTKQESAWLFRIWYNFDHKYPLLNYAKVTSFFPQICCVSLNNLCFFFLQNECQLKDDDSDLILRDGDINLTYGDITVSTDASGAHTSGGPAFAGAATSDDLDRELAYGDHELVMRGTRLVLPMDDSEPPFTEPHHRMRM</sequence>
<feature type="domain" description="Cation/H+ exchanger transmembrane" evidence="16">
    <location>
        <begin position="73"/>
        <end position="542"/>
    </location>
</feature>
<keyword evidence="6 13" id="KW-0812">Transmembrane</keyword>
<keyword evidence="4 13" id="KW-0813">Transport</keyword>
<feature type="transmembrane region" description="Helical" evidence="14">
    <location>
        <begin position="410"/>
        <end position="430"/>
    </location>
</feature>
<dbReference type="OrthoDB" id="196264at2759"/>
<dbReference type="OMA" id="FTYVRRF"/>
<feature type="transmembrane region" description="Helical" evidence="14">
    <location>
        <begin position="437"/>
        <end position="456"/>
    </location>
</feature>
<dbReference type="STRING" id="8154.ENSACLP00000000619"/>
<feature type="transmembrane region" description="Helical" evidence="14">
    <location>
        <begin position="513"/>
        <end position="537"/>
    </location>
</feature>
<evidence type="ECO:0000256" key="15">
    <source>
        <dbReference type="SAM" id="SignalP"/>
    </source>
</evidence>
<dbReference type="PANTHER" id="PTHR10110:SF94">
    <property type="entry name" value="SODIUM_HYDROGEN EXCHANGER 6"/>
    <property type="match status" value="1"/>
</dbReference>
<keyword evidence="13" id="KW-0050">Antiport</keyword>
<evidence type="ECO:0000256" key="1">
    <source>
        <dbReference type="ARBA" id="ARBA00004195"/>
    </source>
</evidence>
<keyword evidence="11 14" id="KW-0472">Membrane</keyword>
<evidence type="ECO:0000259" key="16">
    <source>
        <dbReference type="Pfam" id="PF00999"/>
    </source>
</evidence>
<evidence type="ECO:0000313" key="18">
    <source>
        <dbReference type="Proteomes" id="UP000265100"/>
    </source>
</evidence>
<dbReference type="Ensembl" id="ENSACLT00000000634.2">
    <property type="protein sequence ID" value="ENSACLP00000000619.2"/>
    <property type="gene ID" value="ENSACLG00000000428.2"/>
</dbReference>
<feature type="transmembrane region" description="Helical" evidence="14">
    <location>
        <begin position="63"/>
        <end position="80"/>
    </location>
</feature>
<accession>A0A3P8N783</accession>
<evidence type="ECO:0000256" key="2">
    <source>
        <dbReference type="ARBA" id="ARBA00004651"/>
    </source>
</evidence>
<reference evidence="17 18" key="1">
    <citation type="submission" date="2018-05" db="EMBL/GenBank/DDBJ databases">
        <authorList>
            <person name="Datahose"/>
        </authorList>
    </citation>
    <scope>NUCLEOTIDE SEQUENCE</scope>
</reference>